<evidence type="ECO:0000313" key="3">
    <source>
        <dbReference type="Proteomes" id="UP000250140"/>
    </source>
</evidence>
<protein>
    <submittedName>
        <fullName evidence="2">Alpha/beta-hydrolase</fullName>
    </submittedName>
</protein>
<dbReference type="AlphaFoldDB" id="A0A8E2JWV8"/>
<accession>A0A8E2JWV8</accession>
<dbReference type="Pfam" id="PF00561">
    <property type="entry name" value="Abhydrolase_1"/>
    <property type="match status" value="1"/>
</dbReference>
<dbReference type="Gene3D" id="3.40.50.1820">
    <property type="entry name" value="alpha/beta hydrolase"/>
    <property type="match status" value="1"/>
</dbReference>
<dbReference type="OrthoDB" id="8119704at2759"/>
<dbReference type="PANTHER" id="PTHR43798:SF33">
    <property type="entry name" value="HYDROLASE, PUTATIVE (AFU_ORTHOLOGUE AFUA_2G14860)-RELATED"/>
    <property type="match status" value="1"/>
</dbReference>
<dbReference type="GO" id="GO:0047372">
    <property type="term" value="F:monoacylglycerol lipase activity"/>
    <property type="evidence" value="ECO:0007669"/>
    <property type="project" value="TreeGrafter"/>
</dbReference>
<sequence length="279" mass="31277">MNPTRSIMLHPSGETTHYIVDDFTDPWKPRETILLQGGFARHSAFFYHWVPALSRHYKVIRRDLRGHGYSSAPPLQEKPDAYTLDTILNEIIDTLDQLGLEKVHYFGESTSGILGEILAARFPERLLSLTICSSPTHLPQGTQDFLAMGLESWPTACRKLGSRGWGQKLAELPGTMASKDCAYRKWWLDQISINSSEGLASYAEFLSTIDSRQYIPKIKVPMLILAPTKSAATKLEEQYAIQKQVENCTLVEINGAGHEIIMDAASECQTAYLKFLGDL</sequence>
<dbReference type="GO" id="GO:0046464">
    <property type="term" value="P:acylglycerol catabolic process"/>
    <property type="evidence" value="ECO:0007669"/>
    <property type="project" value="TreeGrafter"/>
</dbReference>
<evidence type="ECO:0000259" key="1">
    <source>
        <dbReference type="Pfam" id="PF00561"/>
    </source>
</evidence>
<organism evidence="2 3">
    <name type="scientific">Glonium stellatum</name>
    <dbReference type="NCBI Taxonomy" id="574774"/>
    <lineage>
        <taxon>Eukaryota</taxon>
        <taxon>Fungi</taxon>
        <taxon>Dikarya</taxon>
        <taxon>Ascomycota</taxon>
        <taxon>Pezizomycotina</taxon>
        <taxon>Dothideomycetes</taxon>
        <taxon>Pleosporomycetidae</taxon>
        <taxon>Gloniales</taxon>
        <taxon>Gloniaceae</taxon>
        <taxon>Glonium</taxon>
    </lineage>
</organism>
<dbReference type="InterPro" id="IPR029058">
    <property type="entry name" value="AB_hydrolase_fold"/>
</dbReference>
<reference evidence="2 3" key="1">
    <citation type="journal article" date="2016" name="Nat. Commun.">
        <title>Ectomycorrhizal ecology is imprinted in the genome of the dominant symbiotic fungus Cenococcum geophilum.</title>
        <authorList>
            <consortium name="DOE Joint Genome Institute"/>
            <person name="Peter M."/>
            <person name="Kohler A."/>
            <person name="Ohm R.A."/>
            <person name="Kuo A."/>
            <person name="Krutzmann J."/>
            <person name="Morin E."/>
            <person name="Arend M."/>
            <person name="Barry K.W."/>
            <person name="Binder M."/>
            <person name="Choi C."/>
            <person name="Clum A."/>
            <person name="Copeland A."/>
            <person name="Grisel N."/>
            <person name="Haridas S."/>
            <person name="Kipfer T."/>
            <person name="LaButti K."/>
            <person name="Lindquist E."/>
            <person name="Lipzen A."/>
            <person name="Maire R."/>
            <person name="Meier B."/>
            <person name="Mihaltcheva S."/>
            <person name="Molinier V."/>
            <person name="Murat C."/>
            <person name="Poggeler S."/>
            <person name="Quandt C.A."/>
            <person name="Sperisen C."/>
            <person name="Tritt A."/>
            <person name="Tisserant E."/>
            <person name="Crous P.W."/>
            <person name="Henrissat B."/>
            <person name="Nehls U."/>
            <person name="Egli S."/>
            <person name="Spatafora J.W."/>
            <person name="Grigoriev I.V."/>
            <person name="Martin F.M."/>
        </authorList>
    </citation>
    <scope>NUCLEOTIDE SEQUENCE [LARGE SCALE GENOMIC DNA]</scope>
    <source>
        <strain evidence="2 3">CBS 207.34</strain>
    </source>
</reference>
<dbReference type="Proteomes" id="UP000250140">
    <property type="component" value="Unassembled WGS sequence"/>
</dbReference>
<proteinExistence type="predicted"/>
<dbReference type="PANTHER" id="PTHR43798">
    <property type="entry name" value="MONOACYLGLYCEROL LIPASE"/>
    <property type="match status" value="1"/>
</dbReference>
<name>A0A8E2JWV8_9PEZI</name>
<dbReference type="EMBL" id="KV748849">
    <property type="protein sequence ID" value="OCL12650.1"/>
    <property type="molecule type" value="Genomic_DNA"/>
</dbReference>
<evidence type="ECO:0000313" key="2">
    <source>
        <dbReference type="EMBL" id="OCL12650.1"/>
    </source>
</evidence>
<gene>
    <name evidence="2" type="ORF">AOQ84DRAFT_284789</name>
</gene>
<feature type="domain" description="AB hydrolase-1" evidence="1">
    <location>
        <begin position="32"/>
        <end position="264"/>
    </location>
</feature>
<dbReference type="InterPro" id="IPR000073">
    <property type="entry name" value="AB_hydrolase_1"/>
</dbReference>
<keyword evidence="2" id="KW-0378">Hydrolase</keyword>
<dbReference type="InterPro" id="IPR050266">
    <property type="entry name" value="AB_hydrolase_sf"/>
</dbReference>
<dbReference type="GO" id="GO:0016020">
    <property type="term" value="C:membrane"/>
    <property type="evidence" value="ECO:0007669"/>
    <property type="project" value="TreeGrafter"/>
</dbReference>
<keyword evidence="3" id="KW-1185">Reference proteome</keyword>
<dbReference type="SUPFAM" id="SSF53474">
    <property type="entry name" value="alpha/beta-Hydrolases"/>
    <property type="match status" value="1"/>
</dbReference>